<sequence>MFSFVNPSPITALHPPVPNFTIIPLPFFLIHPKPNNCFTFLMTAQKNIHLANKYTLLDKLYSLMGYLTFLICTPIIYHIKIFKEKKGFHTMKLRKTIGRILVCLLPFLLAFALQFLISFGGIFVRIMLAALKDPGLLKGEELYSTIFALTSDSQFLAGVSALYAVIAALIMGFWYWKRFVPKKRPRRKISSIINLSMFFGLLFLMIGLQYLTTYIVMLTTAVNPSWYDIYEALLKNIGFEDVTLILALYSVLIAPISEELIFRGVTLKYAVNSMPLIAANIFQAALFGIFHGNVIQGVYAFVIGLFCGYVCLKGGSIYLSILFHMMFNLWGTFVPSFLYYTGPSLPIHLGIFAGAVCAAALGIFLYQRGIRNRKASGKS</sequence>
<dbReference type="EMBL" id="SRYA01000001">
    <property type="protein sequence ID" value="TGY98300.1"/>
    <property type="molecule type" value="Genomic_DNA"/>
</dbReference>
<keyword evidence="1" id="KW-0645">Protease</keyword>
<evidence type="ECO:0000313" key="2">
    <source>
        <dbReference type="Proteomes" id="UP000304953"/>
    </source>
</evidence>
<dbReference type="Proteomes" id="UP000304953">
    <property type="component" value="Unassembled WGS sequence"/>
</dbReference>
<organism evidence="1 2">
    <name type="scientific">Petralouisia muris</name>
    <dbReference type="NCBI Taxonomy" id="3032872"/>
    <lineage>
        <taxon>Bacteria</taxon>
        <taxon>Bacillati</taxon>
        <taxon>Bacillota</taxon>
        <taxon>Clostridia</taxon>
        <taxon>Lachnospirales</taxon>
        <taxon>Lachnospiraceae</taxon>
        <taxon>Petralouisia</taxon>
    </lineage>
</organism>
<evidence type="ECO:0000313" key="1">
    <source>
        <dbReference type="EMBL" id="TGY98300.1"/>
    </source>
</evidence>
<keyword evidence="1" id="KW-0482">Metalloprotease</keyword>
<protein>
    <submittedName>
        <fullName evidence="1">CPBP family intramembrane metalloprotease</fullName>
    </submittedName>
</protein>
<accession>A0AC61S1K8</accession>
<keyword evidence="2" id="KW-1185">Reference proteome</keyword>
<comment type="caution">
    <text evidence="1">The sequence shown here is derived from an EMBL/GenBank/DDBJ whole genome shotgun (WGS) entry which is preliminary data.</text>
</comment>
<gene>
    <name evidence="1" type="ORF">E5329_00520</name>
</gene>
<name>A0AC61S1K8_9FIRM</name>
<proteinExistence type="predicted"/>
<keyword evidence="1" id="KW-0378">Hydrolase</keyword>
<reference evidence="1" key="1">
    <citation type="submission" date="2019-04" db="EMBL/GenBank/DDBJ databases">
        <title>Microbes associate with the intestines of laboratory mice.</title>
        <authorList>
            <person name="Navarre W."/>
            <person name="Wong E."/>
            <person name="Huang K."/>
            <person name="Tropini C."/>
            <person name="Ng K."/>
            <person name="Yu B."/>
        </authorList>
    </citation>
    <scope>NUCLEOTIDE SEQUENCE</scope>
    <source>
        <strain evidence="1">NM01_1-7b</strain>
    </source>
</reference>